<feature type="binding site" evidence="14">
    <location>
        <position position="493"/>
    </location>
    <ligand>
        <name>substrate</name>
    </ligand>
</feature>
<feature type="binding site" evidence="14">
    <location>
        <position position="527"/>
    </location>
    <ligand>
        <name>substrate</name>
    </ligand>
</feature>
<name>A0A7C4EHF6_9BACT</name>
<dbReference type="HAMAP" id="MF_00336">
    <property type="entry name" value="BioD"/>
    <property type="match status" value="1"/>
</dbReference>
<proteinExistence type="inferred from homology"/>
<feature type="binding site" evidence="14">
    <location>
        <position position="617"/>
    </location>
    <ligand>
        <name>substrate</name>
    </ligand>
</feature>
<keyword evidence="13" id="KW-0436">Ligase</keyword>
<evidence type="ECO:0000256" key="13">
    <source>
        <dbReference type="HAMAP-Rule" id="MF_00336"/>
    </source>
</evidence>
<dbReference type="UniPathway" id="UPA00078">
    <property type="reaction ID" value="UER00160"/>
</dbReference>
<comment type="catalytic activity">
    <reaction evidence="11">
        <text>taurine + pyruvate = sulfoacetaldehyde + L-alanine</text>
        <dbReference type="Rhea" id="RHEA:10420"/>
        <dbReference type="ChEBI" id="CHEBI:15361"/>
        <dbReference type="ChEBI" id="CHEBI:57972"/>
        <dbReference type="ChEBI" id="CHEBI:58246"/>
        <dbReference type="ChEBI" id="CHEBI:507393"/>
        <dbReference type="EC" id="2.6.1.77"/>
    </reaction>
    <physiologicalReaction direction="left-to-right" evidence="11">
        <dbReference type="Rhea" id="RHEA:10421"/>
    </physiologicalReaction>
</comment>
<evidence type="ECO:0000256" key="4">
    <source>
        <dbReference type="ARBA" id="ARBA00022576"/>
    </source>
</evidence>
<feature type="modified residue" description="N6-(pyridoxal phosphate)lysine" evidence="14">
    <location>
        <position position="493"/>
    </location>
</feature>
<dbReference type="SUPFAM" id="SSF52540">
    <property type="entry name" value="P-loop containing nucleoside triphosphate hydrolases"/>
    <property type="match status" value="1"/>
</dbReference>
<dbReference type="Pfam" id="PF13500">
    <property type="entry name" value="AAA_26"/>
    <property type="match status" value="1"/>
</dbReference>
<comment type="subunit">
    <text evidence="13">Homodimer.</text>
</comment>
<evidence type="ECO:0000256" key="10">
    <source>
        <dbReference type="ARBA" id="ARBA00048449"/>
    </source>
</evidence>
<feature type="binding site" evidence="13">
    <location>
        <position position="16"/>
    </location>
    <ligand>
        <name>Mg(2+)</name>
        <dbReference type="ChEBI" id="CHEBI:18420"/>
    </ligand>
</feature>
<evidence type="ECO:0000256" key="12">
    <source>
        <dbReference type="ARBA" id="ARBA00060602"/>
    </source>
</evidence>
<keyword evidence="9" id="KW-0670">Pyruvate</keyword>
<dbReference type="NCBIfam" id="NF004624">
    <property type="entry name" value="PRK05964.1"/>
    <property type="match status" value="1"/>
</dbReference>
<dbReference type="AlphaFoldDB" id="A0A7C4EHF6"/>
<keyword evidence="13" id="KW-0547">Nucleotide-binding</keyword>
<evidence type="ECO:0000256" key="8">
    <source>
        <dbReference type="ARBA" id="ARBA00022898"/>
    </source>
</evidence>
<feature type="binding site" evidence="13">
    <location>
        <begin position="104"/>
        <end position="107"/>
    </location>
    <ligand>
        <name>ATP</name>
        <dbReference type="ChEBI" id="CHEBI:30616"/>
    </ligand>
</feature>
<dbReference type="GO" id="GO:0005737">
    <property type="term" value="C:cytoplasm"/>
    <property type="evidence" value="ECO:0007669"/>
    <property type="project" value="UniProtKB-SubCell"/>
</dbReference>
<feature type="binding site" evidence="14">
    <location>
        <position position="267"/>
    </location>
    <ligand>
        <name>substrate</name>
    </ligand>
</feature>
<dbReference type="GO" id="GO:0009102">
    <property type="term" value="P:biotin biosynthetic process"/>
    <property type="evidence" value="ECO:0007669"/>
    <property type="project" value="UniProtKB-UniRule"/>
</dbReference>
<feature type="binding site" evidence="14">
    <location>
        <position position="360"/>
    </location>
    <ligand>
        <name>substrate</name>
    </ligand>
</feature>
<dbReference type="InterPro" id="IPR015422">
    <property type="entry name" value="PyrdxlP-dep_Trfase_small"/>
</dbReference>
<comment type="similarity">
    <text evidence="13">Belongs to the dethiobiotin synthetase family.</text>
</comment>
<dbReference type="CDD" id="cd03109">
    <property type="entry name" value="DTBS"/>
    <property type="match status" value="1"/>
</dbReference>
<dbReference type="InterPro" id="IPR004472">
    <property type="entry name" value="DTB_synth_BioD"/>
</dbReference>
<keyword evidence="13" id="KW-0460">Magnesium</keyword>
<evidence type="ECO:0000256" key="11">
    <source>
        <dbReference type="ARBA" id="ARBA00052998"/>
    </source>
</evidence>
<dbReference type="CDD" id="cd00610">
    <property type="entry name" value="OAT_like"/>
    <property type="match status" value="1"/>
</dbReference>
<dbReference type="PANTHER" id="PTHR42684:SF3">
    <property type="entry name" value="ADENOSYLMETHIONINE-8-AMINO-7-OXONONANOATE AMINOTRANSFERASE"/>
    <property type="match status" value="1"/>
</dbReference>
<evidence type="ECO:0000256" key="2">
    <source>
        <dbReference type="ARBA" id="ARBA00005063"/>
    </source>
</evidence>
<dbReference type="EC" id="6.3.3.3" evidence="13"/>
<dbReference type="GO" id="GO:0031299">
    <property type="term" value="F:taurine-pyruvate aminotransferase activity"/>
    <property type="evidence" value="ECO:0007669"/>
    <property type="project" value="UniProtKB-EC"/>
</dbReference>
<comment type="caution">
    <text evidence="15">The sequence shown here is derived from an EMBL/GenBank/DDBJ whole genome shotgun (WGS) entry which is preliminary data.</text>
</comment>
<dbReference type="NCBIfam" id="TIGR00347">
    <property type="entry name" value="bioD"/>
    <property type="match status" value="1"/>
</dbReference>
<comment type="pathway">
    <text evidence="2 14">Cofactor biosynthesis; biotin biosynthesis; 7,8-diaminononanoate from 8-amino-7-oxononanoate (SAM route): step 1/1.</text>
</comment>
<comment type="catalytic activity">
    <reaction evidence="10 14">
        <text>(8S)-8-amino-7-oxononanoate + S-adenosyl-L-methionine = S-adenosyl-4-methylsulfanyl-2-oxobutanoate + (7R,8S)-7,8-diammoniononanoate</text>
        <dbReference type="Rhea" id="RHEA:16861"/>
        <dbReference type="ChEBI" id="CHEBI:16490"/>
        <dbReference type="ChEBI" id="CHEBI:59789"/>
        <dbReference type="ChEBI" id="CHEBI:149468"/>
        <dbReference type="ChEBI" id="CHEBI:149469"/>
        <dbReference type="EC" id="2.6.1.62"/>
    </reaction>
</comment>
<keyword evidence="5 14" id="KW-0808">Transferase</keyword>
<evidence type="ECO:0000256" key="14">
    <source>
        <dbReference type="HAMAP-Rule" id="MF_00834"/>
    </source>
</evidence>
<evidence type="ECO:0000256" key="5">
    <source>
        <dbReference type="ARBA" id="ARBA00022679"/>
    </source>
</evidence>
<evidence type="ECO:0000313" key="15">
    <source>
        <dbReference type="EMBL" id="HGG92164.1"/>
    </source>
</evidence>
<feature type="binding site" evidence="14">
    <location>
        <position position="464"/>
    </location>
    <ligand>
        <name>pyridoxal 5'-phosphate</name>
        <dbReference type="ChEBI" id="CHEBI:597326"/>
    </ligand>
</feature>
<dbReference type="HAMAP" id="MF_00834">
    <property type="entry name" value="BioA"/>
    <property type="match status" value="1"/>
</dbReference>
<evidence type="ECO:0000256" key="6">
    <source>
        <dbReference type="ARBA" id="ARBA00022691"/>
    </source>
</evidence>
<feature type="site" description="Participates in the substrate recognition with KAPA and in a stacking interaction with the adenine ring of SAM" evidence="14">
    <location>
        <position position="232"/>
    </location>
</feature>
<dbReference type="NCBIfam" id="TIGR00508">
    <property type="entry name" value="bioA"/>
    <property type="match status" value="1"/>
</dbReference>
<gene>
    <name evidence="14 15" type="primary">bioA</name>
    <name evidence="13" type="synonym">bioD</name>
    <name evidence="15" type="ORF">ENR59_04345</name>
</gene>
<sequence>MNGFFITGTDTGVGKTVVSALFCLALDADYFKPIQTGPAQDHDTPTVAALTGLTPERLHSPAHALPAPLSPDQAARLAGVRLDVAAIDLPRAAPPRTGRPLIVEGAGGALVPIAPGQDMTDLMARFGLPVVVAARSGLGTINHTLLTLEALRLRGLDVAGVVLCGPPDPANRQDIERLGRVDVLAEIPRLDPLDRAALTALVPTLRLPPFPDRAAQSAQVLEWDARHVWHPFTQAATAPAPTHLVRARGATLRTADGRDLTDLVSSWWVNAHGHAHPEVAAAIARQCNTLEQALFADFTHEPAARLAHALCALLPGDLSRVFFSDNGSTAVEVALKMARQYWANQGQAGRTRIAAFHGGYHGDTVGAMSVGRSSGFYAGFASWLFQVDFLPYPATWLGDDGAGQRADQALKELATYLERNRGQVAAVLMEPLVQGASGMNMTEPGFVAQAARLAREHGVLLILDEVMTGFGRTGTMFACQRCGVEPDIVCLSKALTAGFLPMGLTVATESIYRGFLGQTFDRALAHGHSFTANPLGCAAALAGLELFRRENTLERIARLEAVHARRLTALAGHPRLTRPRWRGSIGAVDVRVDTPGYEAAVGKRIKAFFLERGQYVRPLGNVFYMMPPYCLKPGELDHAYDTLEEALESLE</sequence>
<dbReference type="EMBL" id="DSRP01000301">
    <property type="protein sequence ID" value="HGG92164.1"/>
    <property type="molecule type" value="Genomic_DNA"/>
</dbReference>
<evidence type="ECO:0000256" key="3">
    <source>
        <dbReference type="ARBA" id="ARBA00011881"/>
    </source>
</evidence>
<comment type="pathway">
    <text evidence="13">Cofactor biosynthesis; biotin biosynthesis; biotin from 7,8-diaminononanoate: step 1/2.</text>
</comment>
<feature type="binding site" evidence="13">
    <location>
        <position position="43"/>
    </location>
    <ligand>
        <name>ATP</name>
        <dbReference type="ChEBI" id="CHEBI:30616"/>
    </ligand>
</feature>
<dbReference type="PANTHER" id="PTHR42684">
    <property type="entry name" value="ADENOSYLMETHIONINE-8-AMINO-7-OXONONANOATE AMINOTRANSFERASE"/>
    <property type="match status" value="1"/>
</dbReference>
<keyword evidence="6 14" id="KW-0949">S-adenosyl-L-methionine</keyword>
<dbReference type="Pfam" id="PF00202">
    <property type="entry name" value="Aminotran_3"/>
    <property type="match status" value="1"/>
</dbReference>
<dbReference type="GO" id="GO:0004015">
    <property type="term" value="F:adenosylmethionine-8-amino-7-oxononanoate transaminase activity"/>
    <property type="evidence" value="ECO:0007669"/>
    <property type="project" value="UniProtKB-UniRule"/>
</dbReference>
<dbReference type="InterPro" id="IPR015424">
    <property type="entry name" value="PyrdxlP-dep_Trfase"/>
</dbReference>
<dbReference type="Gene3D" id="3.40.50.300">
    <property type="entry name" value="P-loop containing nucleotide triphosphate hydrolases"/>
    <property type="match status" value="1"/>
</dbReference>
<dbReference type="InterPro" id="IPR005814">
    <property type="entry name" value="Aminotrans_3"/>
</dbReference>
<evidence type="ECO:0000256" key="1">
    <source>
        <dbReference type="ARBA" id="ARBA00001933"/>
    </source>
</evidence>
<comment type="subunit">
    <text evidence="3">Homotetramer.</text>
</comment>
<organism evidence="15">
    <name type="scientific">Fundidesulfovibrio putealis</name>
    <dbReference type="NCBI Taxonomy" id="270496"/>
    <lineage>
        <taxon>Bacteria</taxon>
        <taxon>Pseudomonadati</taxon>
        <taxon>Thermodesulfobacteriota</taxon>
        <taxon>Desulfovibrionia</taxon>
        <taxon>Desulfovibrionales</taxon>
        <taxon>Desulfovibrionaceae</taxon>
        <taxon>Fundidesulfovibrio</taxon>
    </lineage>
</organism>
<comment type="catalytic activity">
    <reaction evidence="13">
        <text>(7R,8S)-7,8-diammoniononanoate + CO2 + ATP = (4R,5S)-dethiobiotin + ADP + phosphate + 3 H(+)</text>
        <dbReference type="Rhea" id="RHEA:15805"/>
        <dbReference type="ChEBI" id="CHEBI:15378"/>
        <dbReference type="ChEBI" id="CHEBI:16526"/>
        <dbReference type="ChEBI" id="CHEBI:30616"/>
        <dbReference type="ChEBI" id="CHEBI:43474"/>
        <dbReference type="ChEBI" id="CHEBI:149469"/>
        <dbReference type="ChEBI" id="CHEBI:149473"/>
        <dbReference type="ChEBI" id="CHEBI:456216"/>
        <dbReference type="EC" id="6.3.3.3"/>
    </reaction>
</comment>
<dbReference type="PROSITE" id="PS00600">
    <property type="entry name" value="AA_TRANSFER_CLASS_3"/>
    <property type="match status" value="1"/>
</dbReference>
<accession>A0A7C4EHF6</accession>
<dbReference type="GO" id="GO:0004141">
    <property type="term" value="F:dethiobiotin synthase activity"/>
    <property type="evidence" value="ECO:0007669"/>
    <property type="project" value="UniProtKB-UniRule"/>
</dbReference>
<feature type="binding site" evidence="13">
    <location>
        <position position="104"/>
    </location>
    <ligand>
        <name>Mg(2+)</name>
        <dbReference type="ChEBI" id="CHEBI:18420"/>
    </ligand>
</feature>
<keyword evidence="13" id="KW-0067">ATP-binding</keyword>
<dbReference type="InterPro" id="IPR005815">
    <property type="entry name" value="BioA"/>
</dbReference>
<feature type="binding site" evidence="13">
    <location>
        <position position="36"/>
    </location>
    <ligand>
        <name>substrate</name>
    </ligand>
</feature>
<evidence type="ECO:0000256" key="9">
    <source>
        <dbReference type="ARBA" id="ARBA00023317"/>
    </source>
</evidence>
<dbReference type="InterPro" id="IPR049704">
    <property type="entry name" value="Aminotrans_3_PPA_site"/>
</dbReference>
<comment type="function">
    <text evidence="13">Catalyzes a mechanistically unusual reaction, the ATP-dependent insertion of CO2 between the N7 and N8 nitrogen atoms of 7,8-diaminopelargonic acid (DAPA, also called 7,8-diammoniononanoate) to form a ureido ring.</text>
</comment>
<feature type="binding site" evidence="13">
    <location>
        <begin position="188"/>
        <end position="190"/>
    </location>
    <ligand>
        <name>ATP</name>
        <dbReference type="ChEBI" id="CHEBI:30616"/>
    </ligand>
</feature>
<comment type="subcellular location">
    <subcellularLocation>
        <location evidence="13">Cytoplasm</location>
    </subcellularLocation>
</comment>
<keyword evidence="4 14" id="KW-0032">Aminotransferase</keyword>
<protein>
    <recommendedName>
        <fullName evidence="13 14">Multifunctional fusion protein</fullName>
    </recommendedName>
    <domain>
        <recommendedName>
            <fullName evidence="14">Adenosylmethionine-8-amino-7-oxononanoate aminotransferase</fullName>
            <ecNumber evidence="14">2.6.1.62</ecNumber>
        </recommendedName>
        <alternativeName>
            <fullName evidence="14">7,8-diamino-pelargonic acid aminotransferase</fullName>
        </alternativeName>
        <alternativeName>
            <fullName evidence="14">7,8-diaminononanoate synthase</fullName>
        </alternativeName>
        <alternativeName>
            <fullName evidence="14">Diaminopelargonic acid synthase</fullName>
            <shortName evidence="14">DANS</shortName>
            <shortName evidence="14">DAPA AT</shortName>
            <shortName evidence="14">DAPA aminotransferase</shortName>
        </alternativeName>
    </domain>
    <domain>
        <recommendedName>
            <fullName evidence="13">ATP-dependent dethiobiotin synthetase BioD</fullName>
            <ecNumber evidence="13">6.3.3.3</ecNumber>
        </recommendedName>
        <alternativeName>
            <fullName evidence="13">DTB synthetase</fullName>
        </alternativeName>
        <alternativeName>
            <fullName evidence="13">Dethiobiotin synthase</fullName>
            <shortName evidence="13">DTBS</shortName>
        </alternativeName>
    </domain>
</protein>
<comment type="pathway">
    <text evidence="12">Organosulfur degradation; alkanesulfonate degradation.</text>
</comment>
<dbReference type="GO" id="GO:0005524">
    <property type="term" value="F:ATP binding"/>
    <property type="evidence" value="ECO:0007669"/>
    <property type="project" value="UniProtKB-UniRule"/>
</dbReference>
<keyword evidence="13" id="KW-0479">Metal-binding</keyword>
<feature type="binding site" evidence="13">
    <location>
        <position position="43"/>
    </location>
    <ligand>
        <name>Mg(2+)</name>
        <dbReference type="ChEBI" id="CHEBI:18420"/>
    </ligand>
</feature>
<dbReference type="Gene3D" id="3.40.640.10">
    <property type="entry name" value="Type I PLP-dependent aspartate aminotransferase-like (Major domain)"/>
    <property type="match status" value="1"/>
</dbReference>
<dbReference type="SUPFAM" id="SSF53383">
    <property type="entry name" value="PLP-dependent transferases"/>
    <property type="match status" value="1"/>
</dbReference>
<comment type="similarity">
    <text evidence="14">Belongs to the class-III pyridoxal-phosphate-dependent aminotransferase family. BioA subfamily.</text>
</comment>
<feature type="binding site" evidence="14">
    <location>
        <begin position="327"/>
        <end position="328"/>
    </location>
    <ligand>
        <name>pyridoxal 5'-phosphate</name>
        <dbReference type="ChEBI" id="CHEBI:597326"/>
    </ligand>
</feature>
<keyword evidence="8 14" id="KW-0663">Pyridoxal phosphate</keyword>
<dbReference type="InterPro" id="IPR015421">
    <property type="entry name" value="PyrdxlP-dep_Trfase_major"/>
</dbReference>
<comment type="cofactor">
    <cofactor evidence="1 14">
        <name>pyridoxal 5'-phosphate</name>
        <dbReference type="ChEBI" id="CHEBI:597326"/>
    </cofactor>
</comment>
<keyword evidence="13" id="KW-0963">Cytoplasm</keyword>
<dbReference type="EC" id="2.6.1.62" evidence="14"/>
<dbReference type="GO" id="GO:0000287">
    <property type="term" value="F:magnesium ion binding"/>
    <property type="evidence" value="ECO:0007669"/>
    <property type="project" value="UniProtKB-UniRule"/>
</dbReference>
<feature type="active site" evidence="13">
    <location>
        <position position="32"/>
    </location>
</feature>
<evidence type="ECO:0000256" key="7">
    <source>
        <dbReference type="ARBA" id="ARBA00022756"/>
    </source>
</evidence>
<dbReference type="InterPro" id="IPR027417">
    <property type="entry name" value="P-loop_NTPase"/>
</dbReference>
<keyword evidence="7 13" id="KW-0093">Biotin biosynthesis</keyword>
<feature type="binding site" evidence="14">
    <location>
        <begin position="528"/>
        <end position="529"/>
    </location>
    <ligand>
        <name>pyridoxal 5'-phosphate</name>
        <dbReference type="ChEBI" id="CHEBI:597326"/>
    </ligand>
</feature>
<comment type="cofactor">
    <cofactor evidence="13">
        <name>Mg(2+)</name>
        <dbReference type="ChEBI" id="CHEBI:18420"/>
    </cofactor>
</comment>
<reference evidence="15" key="1">
    <citation type="journal article" date="2020" name="mSystems">
        <title>Genome- and Community-Level Interaction Insights into Carbon Utilization and Element Cycling Functions of Hydrothermarchaeota in Hydrothermal Sediment.</title>
        <authorList>
            <person name="Zhou Z."/>
            <person name="Liu Y."/>
            <person name="Xu W."/>
            <person name="Pan J."/>
            <person name="Luo Z.H."/>
            <person name="Li M."/>
        </authorList>
    </citation>
    <scope>NUCLEOTIDE SEQUENCE [LARGE SCALE GENOMIC DNA]</scope>
    <source>
        <strain evidence="15">SpSt-413</strain>
    </source>
</reference>
<feature type="binding site" evidence="13">
    <location>
        <begin position="12"/>
        <end position="17"/>
    </location>
    <ligand>
        <name>ATP</name>
        <dbReference type="ChEBI" id="CHEBI:30616"/>
    </ligand>
</feature>
<comment type="function">
    <text evidence="14">Catalyzes the transfer of the alpha-amino group from S-adenosyl-L-methionine (SAM) to 7-keto-8-aminopelargonic acid (KAPA) to form 7,8-diaminopelargonic acid (DAPA). It is the only aminotransferase known to utilize SAM as an amino donor.</text>
</comment>
<dbReference type="GO" id="GO:0030170">
    <property type="term" value="F:pyridoxal phosphate binding"/>
    <property type="evidence" value="ECO:0007669"/>
    <property type="project" value="UniProtKB-UniRule"/>
</dbReference>
<dbReference type="FunFam" id="3.40.640.10:FF:000004">
    <property type="entry name" value="Acetylornithine aminotransferase"/>
    <property type="match status" value="1"/>
</dbReference>
<dbReference type="Gene3D" id="3.90.1150.10">
    <property type="entry name" value="Aspartate Aminotransferase, domain 1"/>
    <property type="match status" value="1"/>
</dbReference>
<comment type="caution">
    <text evidence="13">Lacks conserved residue(s) required for the propagation of feature annotation.</text>
</comment>